<evidence type="ECO:0000313" key="2">
    <source>
        <dbReference type="EMBL" id="AMZ69569.1"/>
    </source>
</evidence>
<sequence>MKISSIEAGSGLTLKTEGLAERFDYEVSVMVDDAGLKEGAIDFIDLVVRYVEAGYRVAPDETLEYGCWVTKMHLNDKRELVFFEQSPITGVYVQGISTTLRLWAEQHAVCEKAGVDYAAPTFDQMIVISDGIQEGDPAEGVRYPSPEHMSGWWLTTDRFDGDIKNLKTVHAQHVSVSRPDLVRFLALPFGYRFHAPTNDVWLDEKINN</sequence>
<reference evidence="2 3" key="2">
    <citation type="journal article" date="2018" name="Nature">
        <title>Mutant phenotypes for thousands of bacterial genes of unknown function.</title>
        <authorList>
            <person name="Price M.N."/>
            <person name="Wetmore K.M."/>
            <person name="Waters R.J."/>
            <person name="Callaghan M."/>
            <person name="Ray J."/>
            <person name="Liu H."/>
            <person name="Kuehl J.V."/>
            <person name="Melnyk R.A."/>
            <person name="Lamson J.S."/>
            <person name="Suh Y."/>
            <person name="Carlson H.K."/>
            <person name="Esquivel Z."/>
            <person name="Sadeeshkumar H."/>
            <person name="Chakraborty R."/>
            <person name="Zane G.M."/>
            <person name="Rubin B.E."/>
            <person name="Wall J.D."/>
            <person name="Visel A."/>
            <person name="Bristow J."/>
            <person name="Blow M.J."/>
            <person name="Arkin A.P."/>
            <person name="Deutschbauer A.M."/>
        </authorList>
    </citation>
    <scope>NUCLEOTIDE SEQUENCE [LARGE SCALE GENOMIC DNA]</scope>
    <source>
        <strain evidence="2 3">FW300-N2E2</strain>
    </source>
</reference>
<feature type="domain" description="Imm33-like" evidence="1">
    <location>
        <begin position="105"/>
        <end position="203"/>
    </location>
</feature>
<organism evidence="2 3">
    <name type="scientific">Pseudomonas fluorescens</name>
    <dbReference type="NCBI Taxonomy" id="294"/>
    <lineage>
        <taxon>Bacteria</taxon>
        <taxon>Pseudomonadati</taxon>
        <taxon>Pseudomonadota</taxon>
        <taxon>Gammaproteobacteria</taxon>
        <taxon>Pseudomonadales</taxon>
        <taxon>Pseudomonadaceae</taxon>
        <taxon>Pseudomonas</taxon>
    </lineage>
</organism>
<dbReference type="AlphaFoldDB" id="A0A165YGS7"/>
<reference evidence="3" key="1">
    <citation type="submission" date="2016-04" db="EMBL/GenBank/DDBJ databases">
        <authorList>
            <person name="Ray J."/>
            <person name="Price M."/>
            <person name="Deutschbauer A."/>
        </authorList>
    </citation>
    <scope>NUCLEOTIDE SEQUENCE [LARGE SCALE GENOMIC DNA]</scope>
    <source>
        <strain evidence="3">FW300-N2E2</strain>
    </source>
</reference>
<proteinExistence type="predicted"/>
<dbReference type="EMBL" id="CP015225">
    <property type="protein sequence ID" value="AMZ69569.1"/>
    <property type="molecule type" value="Genomic_DNA"/>
</dbReference>
<dbReference type="Pfam" id="PF24719">
    <property type="entry name" value="Imm33-like"/>
    <property type="match status" value="1"/>
</dbReference>
<dbReference type="RefSeq" id="WP_063320273.1">
    <property type="nucleotide sequence ID" value="NZ_CP015225.1"/>
</dbReference>
<accession>A0A165YGS7</accession>
<dbReference type="InterPro" id="IPR056509">
    <property type="entry name" value="Imm33-like"/>
</dbReference>
<dbReference type="Proteomes" id="UP000076083">
    <property type="component" value="Chromosome"/>
</dbReference>
<evidence type="ECO:0000259" key="1">
    <source>
        <dbReference type="Pfam" id="PF24719"/>
    </source>
</evidence>
<protein>
    <recommendedName>
        <fullName evidence="1">Imm33-like domain-containing protein</fullName>
    </recommendedName>
</protein>
<evidence type="ECO:0000313" key="3">
    <source>
        <dbReference type="Proteomes" id="UP000076083"/>
    </source>
</evidence>
<name>A0A165YGS7_PSEFL</name>
<gene>
    <name evidence="2" type="ORF">TK06_00070</name>
</gene>